<dbReference type="OrthoDB" id="297496at2759"/>
<keyword evidence="5 13" id="KW-0812">Transmembrane</keyword>
<feature type="domain" description="Potassium channel" evidence="14">
    <location>
        <begin position="79"/>
        <end position="138"/>
    </location>
</feature>
<dbReference type="SUPFAM" id="SSF81324">
    <property type="entry name" value="Voltage-gated potassium channels"/>
    <property type="match status" value="2"/>
</dbReference>
<dbReference type="Gene3D" id="1.10.287.70">
    <property type="match status" value="1"/>
</dbReference>
<keyword evidence="7 12" id="KW-0630">Potassium</keyword>
<reference evidence="15" key="1">
    <citation type="submission" date="2020-04" db="EMBL/GenBank/DDBJ databases">
        <authorList>
            <person name="Alioto T."/>
            <person name="Alioto T."/>
            <person name="Gomez Garrido J."/>
        </authorList>
    </citation>
    <scope>NUCLEOTIDE SEQUENCE</scope>
    <source>
        <strain evidence="15">A484AB</strain>
    </source>
</reference>
<dbReference type="InterPro" id="IPR013099">
    <property type="entry name" value="K_chnl_dom"/>
</dbReference>
<keyword evidence="16" id="KW-1185">Reference proteome</keyword>
<dbReference type="GO" id="GO:0022841">
    <property type="term" value="F:potassium ion leak channel activity"/>
    <property type="evidence" value="ECO:0007669"/>
    <property type="project" value="TreeGrafter"/>
</dbReference>
<dbReference type="AlphaFoldDB" id="A0A6S7HRJ0"/>
<sequence>MVRRCISENGTRTVLLIICSISYLLVGAAVFSALEYEDDQKRRLQIQRLFKRFQAKYNITKQDFAEWAEVQRYQRGMDSTVEQWSFAGSVYFATTVITTIGYGHTVPRTNRGKMFCILYATIGIPLAITALQSIGERFNALVRYSYRIFMRRLGKKREISTNSMAAVGLVGLAITVCFGAAIFSYYEHWNYFESLYYCFVTLTTIGFGDMVALQDSVEERFGTFYISLSMIFIFIGLTIASSFLNLLVLRMMEIRNKTSKPKERLLPGAPENCENCQTESLNDTTQVTDVDYVSDLLRHFEDEITFTTYRTMYSRKRASI</sequence>
<keyword evidence="9 12" id="KW-0406">Ion transport</keyword>
<dbReference type="Proteomes" id="UP001152795">
    <property type="component" value="Unassembled WGS sequence"/>
</dbReference>
<dbReference type="PANTHER" id="PTHR11003:SF291">
    <property type="entry name" value="IP11374P"/>
    <property type="match status" value="1"/>
</dbReference>
<keyword evidence="4 12" id="KW-0633">Potassium transport</keyword>
<dbReference type="PRINTS" id="PR01333">
    <property type="entry name" value="2POREKCHANEL"/>
</dbReference>
<evidence type="ECO:0000256" key="6">
    <source>
        <dbReference type="ARBA" id="ARBA00022826"/>
    </source>
</evidence>
<evidence type="ECO:0000256" key="4">
    <source>
        <dbReference type="ARBA" id="ARBA00022538"/>
    </source>
</evidence>
<evidence type="ECO:0000313" key="16">
    <source>
        <dbReference type="Proteomes" id="UP001152795"/>
    </source>
</evidence>
<proteinExistence type="inferred from homology"/>
<evidence type="ECO:0000259" key="14">
    <source>
        <dbReference type="Pfam" id="PF07885"/>
    </source>
</evidence>
<comment type="caution">
    <text evidence="15">The sequence shown here is derived from an EMBL/GenBank/DDBJ whole genome shotgun (WGS) entry which is preliminary data.</text>
</comment>
<dbReference type="Pfam" id="PF07885">
    <property type="entry name" value="Ion_trans_2"/>
    <property type="match status" value="2"/>
</dbReference>
<evidence type="ECO:0000256" key="9">
    <source>
        <dbReference type="ARBA" id="ARBA00023065"/>
    </source>
</evidence>
<evidence type="ECO:0000256" key="2">
    <source>
        <dbReference type="ARBA" id="ARBA00006666"/>
    </source>
</evidence>
<keyword evidence="3 12" id="KW-0813">Transport</keyword>
<dbReference type="GO" id="GO:0030322">
    <property type="term" value="P:stabilization of membrane potential"/>
    <property type="evidence" value="ECO:0007669"/>
    <property type="project" value="TreeGrafter"/>
</dbReference>
<evidence type="ECO:0000256" key="12">
    <source>
        <dbReference type="PIRNR" id="PIRNR038061"/>
    </source>
</evidence>
<comment type="similarity">
    <text evidence="2 13">Belongs to the two pore domain potassium channel (TC 1.A.1.8) family.</text>
</comment>
<evidence type="ECO:0000256" key="5">
    <source>
        <dbReference type="ARBA" id="ARBA00022692"/>
    </source>
</evidence>
<keyword evidence="11 13" id="KW-0407">Ion channel</keyword>
<dbReference type="InterPro" id="IPR003280">
    <property type="entry name" value="2pore_dom_K_chnl"/>
</dbReference>
<evidence type="ECO:0000256" key="3">
    <source>
        <dbReference type="ARBA" id="ARBA00022448"/>
    </source>
</evidence>
<keyword evidence="6 12" id="KW-0631">Potassium channel</keyword>
<dbReference type="EMBL" id="CACRXK020003257">
    <property type="protein sequence ID" value="CAB3998060.1"/>
    <property type="molecule type" value="Genomic_DNA"/>
</dbReference>
<evidence type="ECO:0000313" key="15">
    <source>
        <dbReference type="EMBL" id="CAB3998060.1"/>
    </source>
</evidence>
<dbReference type="GO" id="GO:0015271">
    <property type="term" value="F:outward rectifier potassium channel activity"/>
    <property type="evidence" value="ECO:0007669"/>
    <property type="project" value="TreeGrafter"/>
</dbReference>
<accession>A0A6S7HRJ0</accession>
<protein>
    <submittedName>
        <fullName evidence="15">Potassium channel subfamily K member 3</fullName>
    </submittedName>
</protein>
<organism evidence="15 16">
    <name type="scientific">Paramuricea clavata</name>
    <name type="common">Red gorgonian</name>
    <name type="synonym">Violescent sea-whip</name>
    <dbReference type="NCBI Taxonomy" id="317549"/>
    <lineage>
        <taxon>Eukaryota</taxon>
        <taxon>Metazoa</taxon>
        <taxon>Cnidaria</taxon>
        <taxon>Anthozoa</taxon>
        <taxon>Octocorallia</taxon>
        <taxon>Malacalcyonacea</taxon>
        <taxon>Plexauridae</taxon>
        <taxon>Paramuricea</taxon>
    </lineage>
</organism>
<evidence type="ECO:0000256" key="11">
    <source>
        <dbReference type="ARBA" id="ARBA00023303"/>
    </source>
</evidence>
<evidence type="ECO:0000256" key="1">
    <source>
        <dbReference type="ARBA" id="ARBA00004141"/>
    </source>
</evidence>
<gene>
    <name evidence="15" type="ORF">PACLA_8A045489</name>
</gene>
<evidence type="ECO:0000256" key="7">
    <source>
        <dbReference type="ARBA" id="ARBA00022958"/>
    </source>
</evidence>
<evidence type="ECO:0000256" key="13">
    <source>
        <dbReference type="RuleBase" id="RU003857"/>
    </source>
</evidence>
<dbReference type="PANTHER" id="PTHR11003">
    <property type="entry name" value="POTASSIUM CHANNEL, SUBFAMILY K"/>
    <property type="match status" value="1"/>
</dbReference>
<keyword evidence="10 12" id="KW-0472">Membrane</keyword>
<dbReference type="PIRSF" id="PIRSF038061">
    <property type="entry name" value="K_channel_subfamily_K_type"/>
    <property type="match status" value="1"/>
</dbReference>
<dbReference type="InterPro" id="IPR003092">
    <property type="entry name" value="2pore_dom_K_chnl_TASK"/>
</dbReference>
<comment type="subcellular location">
    <subcellularLocation>
        <location evidence="1">Membrane</location>
        <topology evidence="1">Multi-pass membrane protein</topology>
    </subcellularLocation>
</comment>
<dbReference type="PRINTS" id="PR01095">
    <property type="entry name" value="TASKCHANNEL"/>
</dbReference>
<evidence type="ECO:0000256" key="8">
    <source>
        <dbReference type="ARBA" id="ARBA00022989"/>
    </source>
</evidence>
<name>A0A6S7HRJ0_PARCT</name>
<dbReference type="GO" id="GO:0005886">
    <property type="term" value="C:plasma membrane"/>
    <property type="evidence" value="ECO:0007669"/>
    <property type="project" value="TreeGrafter"/>
</dbReference>
<keyword evidence="8" id="KW-1133">Transmembrane helix</keyword>
<evidence type="ECO:0000256" key="10">
    <source>
        <dbReference type="ARBA" id="ARBA00023136"/>
    </source>
</evidence>
<feature type="domain" description="Potassium channel" evidence="14">
    <location>
        <begin position="172"/>
        <end position="244"/>
    </location>
</feature>